<dbReference type="SMART" id="SM01362">
    <property type="entry name" value="DUF663"/>
    <property type="match status" value="1"/>
</dbReference>
<dbReference type="PANTHER" id="PTHR12858:SF2">
    <property type="entry name" value="RIBOSOME BIOGENESIS PROTEIN BMS1 HOMOLOG"/>
    <property type="match status" value="1"/>
</dbReference>
<feature type="compositionally biased region" description="Basic and acidic residues" evidence="1">
    <location>
        <begin position="144"/>
        <end position="154"/>
    </location>
</feature>
<name>A0ABD2PZD6_9PLAT</name>
<keyword evidence="3" id="KW-0378">Hydrolase</keyword>
<accession>A0ABD2PZD6</accession>
<dbReference type="InterPro" id="IPR039761">
    <property type="entry name" value="Bms1/Tsr1"/>
</dbReference>
<evidence type="ECO:0000256" key="1">
    <source>
        <dbReference type="SAM" id="MobiDB-lite"/>
    </source>
</evidence>
<protein>
    <submittedName>
        <fullName evidence="3">Glycoside hydrolase 2 (Mannanase, beta-galactosidase)</fullName>
    </submittedName>
</protein>
<feature type="compositionally biased region" description="Acidic residues" evidence="1">
    <location>
        <begin position="155"/>
        <end position="178"/>
    </location>
</feature>
<evidence type="ECO:0000313" key="3">
    <source>
        <dbReference type="EMBL" id="KAL3312277.1"/>
    </source>
</evidence>
<evidence type="ECO:0000259" key="2">
    <source>
        <dbReference type="SMART" id="SM01362"/>
    </source>
</evidence>
<dbReference type="AlphaFoldDB" id="A0ABD2PZD6"/>
<dbReference type="InterPro" id="IPR007034">
    <property type="entry name" value="BMS1_TSR1_C"/>
</dbReference>
<dbReference type="EMBL" id="JBJKFK010001768">
    <property type="protein sequence ID" value="KAL3312277.1"/>
    <property type="molecule type" value="Genomic_DNA"/>
</dbReference>
<feature type="compositionally biased region" description="Basic and acidic residues" evidence="1">
    <location>
        <begin position="693"/>
        <end position="711"/>
    </location>
</feature>
<dbReference type="Proteomes" id="UP001626550">
    <property type="component" value="Unassembled WGS sequence"/>
</dbReference>
<dbReference type="PANTHER" id="PTHR12858">
    <property type="entry name" value="RIBOSOME BIOGENESIS PROTEIN"/>
    <property type="match status" value="1"/>
</dbReference>
<reference evidence="3 4" key="1">
    <citation type="submission" date="2024-11" db="EMBL/GenBank/DDBJ databases">
        <title>Adaptive evolution of stress response genes in parasites aligns with host niche diversity.</title>
        <authorList>
            <person name="Hahn C."/>
            <person name="Resl P."/>
        </authorList>
    </citation>
    <scope>NUCLEOTIDE SEQUENCE [LARGE SCALE GENOMIC DNA]</scope>
    <source>
        <strain evidence="3">EGGRZ-B1_66</strain>
        <tissue evidence="3">Body</tissue>
    </source>
</reference>
<proteinExistence type="predicted"/>
<feature type="region of interest" description="Disordered" evidence="1">
    <location>
        <begin position="144"/>
        <end position="217"/>
    </location>
</feature>
<feature type="region of interest" description="Disordered" evidence="1">
    <location>
        <begin position="683"/>
        <end position="735"/>
    </location>
</feature>
<sequence>MSRTIIAKSVMTYLDSCFYCFLRRSLISVAGPEDVNAGWNGDSVLCFLSHKDYSRGKKLSNEDGEKEVSSGYPSWTRDWRIQEARDMIRNCFTAGEWTAKEDAATLLKADAMARDVLASMQMEKTKKENLEALVAKKGKSTKLRGIEFEQHEDKEDYSEDDEDTDKDVSSGEDPDDDQVFSLDENSEKEDAASGSDEEQEEEEEEEDPDAEFEKKLLRPTKRQKLLEKRKKHRLLFENLLDQAQGGSKMEGGQAATAEFDKMMSRHEAQMAKNREVLDSLPEETRLALEGHPPGSYVKLKIEGVPHEFITNLDPRKPLVVGGLARCEESMGFLHARFLTHRWSHRILKSNDPITLSVGWRRYQTVAVFSKEEHNLRKRYLKYSLKHEHCHMTFFGPLCPPKTGLIAFLNSAWRPNESDSKNFRVAGTGVVLDLNNSFMVMKKLKLIGEPSKIFAKTAFITGMFNSPLEVSKVIGAKIQTVSKIRGIIKASLKNEHNSKPGDFRATFEAPIKRADLVFLRSFVKVDLPQYYNPVMNLLCPLGAFAGDANNAEPGAWRMMRTTAEMRRDMGGLKPDNKSDSHYRKIERLPYVPKELQIPVKLAAQLPYKEKPKMSKFEYRKAIRSKIGHDPLLTNSDIPEEVVPLTVKMDLGEDSAQAPQLKVQEKATRREMLSRLMEIHADYKARQKMSKKKRTAEFIKKKEEETQKLEQQRKLKRKEFFRKGGGKTPATKRQKVK</sequence>
<gene>
    <name evidence="3" type="primary">BMS1_2</name>
    <name evidence="3" type="ORF">Ciccas_009135</name>
</gene>
<feature type="compositionally biased region" description="Acidic residues" evidence="1">
    <location>
        <begin position="195"/>
        <end position="210"/>
    </location>
</feature>
<feature type="domain" description="Ribosome biogenesis protein BMS1/TSR1 C-terminal" evidence="2">
    <location>
        <begin position="213"/>
        <end position="524"/>
    </location>
</feature>
<dbReference type="GO" id="GO:0016787">
    <property type="term" value="F:hydrolase activity"/>
    <property type="evidence" value="ECO:0007669"/>
    <property type="project" value="UniProtKB-KW"/>
</dbReference>
<keyword evidence="4" id="KW-1185">Reference proteome</keyword>
<organism evidence="3 4">
    <name type="scientific">Cichlidogyrus casuarinus</name>
    <dbReference type="NCBI Taxonomy" id="1844966"/>
    <lineage>
        <taxon>Eukaryota</taxon>
        <taxon>Metazoa</taxon>
        <taxon>Spiralia</taxon>
        <taxon>Lophotrochozoa</taxon>
        <taxon>Platyhelminthes</taxon>
        <taxon>Monogenea</taxon>
        <taxon>Monopisthocotylea</taxon>
        <taxon>Dactylogyridea</taxon>
        <taxon>Ancyrocephalidae</taxon>
        <taxon>Cichlidogyrus</taxon>
    </lineage>
</organism>
<dbReference type="Pfam" id="PF04950">
    <property type="entry name" value="RIBIOP_C"/>
    <property type="match status" value="1"/>
</dbReference>
<comment type="caution">
    <text evidence="3">The sequence shown here is derived from an EMBL/GenBank/DDBJ whole genome shotgun (WGS) entry which is preliminary data.</text>
</comment>
<evidence type="ECO:0000313" key="4">
    <source>
        <dbReference type="Proteomes" id="UP001626550"/>
    </source>
</evidence>